<protein>
    <submittedName>
        <fullName evidence="2">Interactor of constitutive active ROPs 2, chloroplastic-like</fullName>
    </submittedName>
</protein>
<evidence type="ECO:0000313" key="3">
    <source>
        <dbReference type="Proteomes" id="UP000250235"/>
    </source>
</evidence>
<name>A0A2Z7AC76_9LAMI</name>
<dbReference type="Proteomes" id="UP000250235">
    <property type="component" value="Unassembled WGS sequence"/>
</dbReference>
<dbReference type="EMBL" id="KV016709">
    <property type="protein sequence ID" value="KZV19328.1"/>
    <property type="molecule type" value="Genomic_DNA"/>
</dbReference>
<accession>A0A2Z7AC76</accession>
<reference evidence="2 3" key="1">
    <citation type="journal article" date="2015" name="Proc. Natl. Acad. Sci. U.S.A.">
        <title>The resurrection genome of Boea hygrometrica: A blueprint for survival of dehydration.</title>
        <authorList>
            <person name="Xiao L."/>
            <person name="Yang G."/>
            <person name="Zhang L."/>
            <person name="Yang X."/>
            <person name="Zhao S."/>
            <person name="Ji Z."/>
            <person name="Zhou Q."/>
            <person name="Hu M."/>
            <person name="Wang Y."/>
            <person name="Chen M."/>
            <person name="Xu Y."/>
            <person name="Jin H."/>
            <person name="Xiao X."/>
            <person name="Hu G."/>
            <person name="Bao F."/>
            <person name="Hu Y."/>
            <person name="Wan P."/>
            <person name="Li L."/>
            <person name="Deng X."/>
            <person name="Kuang T."/>
            <person name="Xiang C."/>
            <person name="Zhu J.K."/>
            <person name="Oliver M.J."/>
            <person name="He Y."/>
        </authorList>
    </citation>
    <scope>NUCLEOTIDE SEQUENCE [LARGE SCALE GENOMIC DNA]</scope>
    <source>
        <strain evidence="3">cv. XS01</strain>
    </source>
</reference>
<sequence>MAKYQILARKPLGPSGTGPKQTIEVKTVSQQRLGVAARRRTAACTACGTGPHAARATAPLATVHRTLSSSIVDGRQLRRGRRPRNQLEHDEPADVNQLLVLKRNDEPAGTGIEELAEEEEEEDSNYKESFIAVDSVARISWNDSVLYSQSADKAKRKEEATSYEEASNRKLLFISRELQCNQQMLLELAIAKRCRLHKLIRQRFARGDVLISELP</sequence>
<keyword evidence="3" id="KW-1185">Reference proteome</keyword>
<evidence type="ECO:0000256" key="1">
    <source>
        <dbReference type="SAM" id="MobiDB-lite"/>
    </source>
</evidence>
<dbReference type="AlphaFoldDB" id="A0A2Z7AC76"/>
<gene>
    <name evidence="2" type="ORF">F511_20503</name>
</gene>
<organism evidence="2 3">
    <name type="scientific">Dorcoceras hygrometricum</name>
    <dbReference type="NCBI Taxonomy" id="472368"/>
    <lineage>
        <taxon>Eukaryota</taxon>
        <taxon>Viridiplantae</taxon>
        <taxon>Streptophyta</taxon>
        <taxon>Embryophyta</taxon>
        <taxon>Tracheophyta</taxon>
        <taxon>Spermatophyta</taxon>
        <taxon>Magnoliopsida</taxon>
        <taxon>eudicotyledons</taxon>
        <taxon>Gunneridae</taxon>
        <taxon>Pentapetalae</taxon>
        <taxon>asterids</taxon>
        <taxon>lamiids</taxon>
        <taxon>Lamiales</taxon>
        <taxon>Gesneriaceae</taxon>
        <taxon>Didymocarpoideae</taxon>
        <taxon>Trichosporeae</taxon>
        <taxon>Loxocarpinae</taxon>
        <taxon>Dorcoceras</taxon>
    </lineage>
</organism>
<evidence type="ECO:0000313" key="2">
    <source>
        <dbReference type="EMBL" id="KZV19328.1"/>
    </source>
</evidence>
<feature type="region of interest" description="Disordered" evidence="1">
    <location>
        <begin position="1"/>
        <end position="21"/>
    </location>
</feature>
<proteinExistence type="predicted"/>